<dbReference type="Gene3D" id="2.60.210.10">
    <property type="entry name" value="Apoptosis, Tumor Necrosis Factor Receptor Associated Protein 2, Chain A"/>
    <property type="match status" value="1"/>
</dbReference>
<dbReference type="SUPFAM" id="SSF49599">
    <property type="entry name" value="TRAF domain-like"/>
    <property type="match status" value="1"/>
</dbReference>
<protein>
    <submittedName>
        <fullName evidence="3">Uncharacterized protein LOC107217876</fullName>
    </submittedName>
</protein>
<dbReference type="PANTHER" id="PTHR47022:SF1">
    <property type="entry name" value="BTB AND MATH DOMAIN-CONTAINING PROTEIN 36-RELATED"/>
    <property type="match status" value="1"/>
</dbReference>
<reference evidence="3" key="1">
    <citation type="submission" date="2025-08" db="UniProtKB">
        <authorList>
            <consortium name="RefSeq"/>
        </authorList>
    </citation>
    <scope>IDENTIFICATION</scope>
    <source>
        <tissue evidence="3">Thorax and Abdomen</tissue>
    </source>
</reference>
<evidence type="ECO:0000313" key="2">
    <source>
        <dbReference type="Proteomes" id="UP000829291"/>
    </source>
</evidence>
<dbReference type="InParanoid" id="A0A6J0BBG5"/>
<dbReference type="Proteomes" id="UP000829291">
    <property type="component" value="Chromosome 6"/>
</dbReference>
<keyword evidence="2" id="KW-1185">Reference proteome</keyword>
<dbReference type="PROSITE" id="PS50144">
    <property type="entry name" value="MATH"/>
    <property type="match status" value="1"/>
</dbReference>
<proteinExistence type="predicted"/>
<dbReference type="OrthoDB" id="289038at2759"/>
<dbReference type="RefSeq" id="XP_015511048.2">
    <property type="nucleotide sequence ID" value="XM_015655562.2"/>
</dbReference>
<gene>
    <name evidence="3" type="primary">LOC107217876</name>
</gene>
<dbReference type="InterPro" id="IPR008974">
    <property type="entry name" value="TRAF-like"/>
</dbReference>
<name>A0A6J0BBG5_NEOLC</name>
<feature type="domain" description="MATH" evidence="1">
    <location>
        <begin position="187"/>
        <end position="316"/>
    </location>
</feature>
<accession>A0A6J0BBG5</accession>
<dbReference type="AlphaFoldDB" id="A0A6J0BBG5"/>
<dbReference type="SMART" id="SM00061">
    <property type="entry name" value="MATH"/>
    <property type="match status" value="1"/>
</dbReference>
<dbReference type="GeneID" id="107217876"/>
<evidence type="ECO:0000313" key="3">
    <source>
        <dbReference type="RefSeq" id="XP_015511048.2"/>
    </source>
</evidence>
<dbReference type="InterPro" id="IPR002083">
    <property type="entry name" value="MATH/TRAF_dom"/>
</dbReference>
<organism evidence="3">
    <name type="scientific">Neodiprion lecontei</name>
    <name type="common">Redheaded pine sawfly</name>
    <dbReference type="NCBI Taxonomy" id="441921"/>
    <lineage>
        <taxon>Eukaryota</taxon>
        <taxon>Metazoa</taxon>
        <taxon>Ecdysozoa</taxon>
        <taxon>Arthropoda</taxon>
        <taxon>Hexapoda</taxon>
        <taxon>Insecta</taxon>
        <taxon>Pterygota</taxon>
        <taxon>Neoptera</taxon>
        <taxon>Endopterygota</taxon>
        <taxon>Hymenoptera</taxon>
        <taxon>Tenthredinoidea</taxon>
        <taxon>Diprionidae</taxon>
        <taxon>Diprioninae</taxon>
        <taxon>Neodiprion</taxon>
    </lineage>
</organism>
<dbReference type="PANTHER" id="PTHR47022">
    <property type="entry name" value="BTB AND MATH DOMAIN-CONTAINING PROTEIN 36-RELATED"/>
    <property type="match status" value="1"/>
</dbReference>
<sequence length="326" mass="38501">MWDEKNGQYQLADGDWEIFAEKLECYLLSKNITNDEVKVAILVTRLGKDAHALLRKLVAPAKITHKKYDELIEIMTNELRCMPSEVRERYDFHALRQEPEETIGQFVTKLKNYASYCNFENLNNALRDQFVWGVKDEEIRVALFETTELTFEKAVEVAVVQETIGREMDMSLSTQNQDIMEDRGMPEVTFRYTVRNFSKLDCERLSPTFYVRNLPWNILVKPCTNHIRDHESRKSLGFFLECNRENDSSTWSCYASIEFRLLPHKKNQKALTGRTEHLFCRMDYDWGYRDFIYWEDLLDKEQGYIKNDSIVLEVHVMAGEPHDVMD</sequence>
<dbReference type="Pfam" id="PF22486">
    <property type="entry name" value="MATH_2"/>
    <property type="match status" value="1"/>
</dbReference>
<evidence type="ECO:0000259" key="1">
    <source>
        <dbReference type="PROSITE" id="PS50144"/>
    </source>
</evidence>
<dbReference type="KEGG" id="nlo:107217876"/>